<dbReference type="InterPro" id="IPR011989">
    <property type="entry name" value="ARM-like"/>
</dbReference>
<dbReference type="GO" id="GO:0016491">
    <property type="term" value="F:oxidoreductase activity"/>
    <property type="evidence" value="ECO:0007669"/>
    <property type="project" value="TreeGrafter"/>
</dbReference>
<name>A0A419WRU7_9EURY</name>
<evidence type="ECO:0000313" key="3">
    <source>
        <dbReference type="Proteomes" id="UP000283805"/>
    </source>
</evidence>
<dbReference type="RefSeq" id="WP_120243603.1">
    <property type="nucleotide sequence ID" value="NZ_RAPO01000001.1"/>
</dbReference>
<protein>
    <submittedName>
        <fullName evidence="2">HEAT repeat protein</fullName>
    </submittedName>
</protein>
<dbReference type="SUPFAM" id="SSF48371">
    <property type="entry name" value="ARM repeat"/>
    <property type="match status" value="1"/>
</dbReference>
<dbReference type="PROSITE" id="PS50077">
    <property type="entry name" value="HEAT_REPEAT"/>
    <property type="match status" value="1"/>
</dbReference>
<dbReference type="Gene3D" id="1.25.10.10">
    <property type="entry name" value="Leucine-rich Repeat Variant"/>
    <property type="match status" value="1"/>
</dbReference>
<keyword evidence="3" id="KW-1185">Reference proteome</keyword>
<proteinExistence type="predicted"/>
<comment type="function">
    <text evidence="1">Catalyzes the hydroxylation of the N(6)-(4-aminobutyl)-L-lysine intermediate produced by deoxyhypusine synthase/DHPS on a critical lysine of the eukaryotic translation initiation factor 5A/eIF-5A. This is the second step of the post-translational modification of that lysine into an unusual amino acid residue named hypusine. Hypusination is unique to mature eIF-5A factor and is essential for its function.</text>
</comment>
<dbReference type="Pfam" id="PF13646">
    <property type="entry name" value="HEAT_2"/>
    <property type="match status" value="1"/>
</dbReference>
<evidence type="ECO:0000313" key="2">
    <source>
        <dbReference type="EMBL" id="RKD98147.1"/>
    </source>
</evidence>
<sequence>MDDSTTVPAADRLTALVEEREHEAARTCLERLADADPEVRKTALRDLRTLVDDQGPTVRPLVPTLQRFLTDDERAIRLTAAKLFVTVAANESDAAVDAVPALGERLADDAEFYYVRARCAEALGYVALDHPDEVASPDILADLRIGLSFDEPDVRPKLAKALACVALGEPTRLDHHVGTLADYLDDEHELVRYHLATVLVVIGCERPSALAEASGELVARVEDETENDYVRGRAAEALGLLARADGVGDESESENESDVEVSVLQAEFEMLEDADTGFLADRARYAARAFAAPDSDPAIDTATDTAEIGDIDAIRRTTDEIAATVSSPDADDECPHCGLALPDGAPPMCPRCGAPY</sequence>
<organism evidence="2 3">
    <name type="scientific">Halopiger aswanensis</name>
    <dbReference type="NCBI Taxonomy" id="148449"/>
    <lineage>
        <taxon>Archaea</taxon>
        <taxon>Methanobacteriati</taxon>
        <taxon>Methanobacteriota</taxon>
        <taxon>Stenosarchaea group</taxon>
        <taxon>Halobacteria</taxon>
        <taxon>Halobacteriales</taxon>
        <taxon>Natrialbaceae</taxon>
        <taxon>Halopiger</taxon>
    </lineage>
</organism>
<evidence type="ECO:0000256" key="1">
    <source>
        <dbReference type="ARBA" id="ARBA00045876"/>
    </source>
</evidence>
<dbReference type="OrthoDB" id="169052at2157"/>
<accession>A0A419WRU7</accession>
<gene>
    <name evidence="2" type="ORF">ATJ93_1151</name>
</gene>
<dbReference type="Proteomes" id="UP000283805">
    <property type="component" value="Unassembled WGS sequence"/>
</dbReference>
<dbReference type="PANTHER" id="PTHR12697">
    <property type="entry name" value="PBS LYASE HEAT-LIKE PROTEIN"/>
    <property type="match status" value="1"/>
</dbReference>
<dbReference type="PANTHER" id="PTHR12697:SF5">
    <property type="entry name" value="DEOXYHYPUSINE HYDROXYLASE"/>
    <property type="match status" value="1"/>
</dbReference>
<comment type="caution">
    <text evidence="2">The sequence shown here is derived from an EMBL/GenBank/DDBJ whole genome shotgun (WGS) entry which is preliminary data.</text>
</comment>
<dbReference type="AlphaFoldDB" id="A0A419WRU7"/>
<dbReference type="InterPro" id="IPR016024">
    <property type="entry name" value="ARM-type_fold"/>
</dbReference>
<dbReference type="InterPro" id="IPR021133">
    <property type="entry name" value="HEAT_type_2"/>
</dbReference>
<reference evidence="2 3" key="1">
    <citation type="submission" date="2018-09" db="EMBL/GenBank/DDBJ databases">
        <title>Genomic Encyclopedia of Archaeal and Bacterial Type Strains, Phase II (KMG-II): from individual species to whole genera.</title>
        <authorList>
            <person name="Goeker M."/>
        </authorList>
    </citation>
    <scope>NUCLEOTIDE SEQUENCE [LARGE SCALE GENOMIC DNA]</scope>
    <source>
        <strain evidence="2 3">DSM 13151</strain>
    </source>
</reference>
<dbReference type="EMBL" id="RAPO01000001">
    <property type="protein sequence ID" value="RKD98147.1"/>
    <property type="molecule type" value="Genomic_DNA"/>
</dbReference>